<comment type="function">
    <text evidence="3">Catalyzes the hydrolysis of N(2)-succinylarginine into N(2)-succinylornithine, ammonia and CO(2).</text>
</comment>
<reference evidence="4 5" key="1">
    <citation type="journal article" date="2013" name="Genome Announc.">
        <title>Genome Sequence of Novosphingobium lindaniclasticum LE124T, Isolated from a Hexachlorocyclohexane Dumpsite.</title>
        <authorList>
            <person name="Saxena A."/>
            <person name="Nayyar N."/>
            <person name="Sangwan N."/>
            <person name="Kumari R."/>
            <person name="Khurana J.P."/>
            <person name="Lal R."/>
        </authorList>
    </citation>
    <scope>NUCLEOTIDE SEQUENCE [LARGE SCALE GENOMIC DNA]</scope>
    <source>
        <strain evidence="4 5">LE124</strain>
    </source>
</reference>
<dbReference type="Gene3D" id="3.75.10.20">
    <property type="entry name" value="Succinylarginine dihydrolase"/>
    <property type="match status" value="1"/>
</dbReference>
<feature type="active site" description="Nucleophile" evidence="3">
    <location>
        <position position="362"/>
    </location>
</feature>
<dbReference type="UniPathway" id="UPA00185">
    <property type="reaction ID" value="UER00280"/>
</dbReference>
<dbReference type="InterPro" id="IPR037031">
    <property type="entry name" value="AstB_sf"/>
</dbReference>
<accession>T0I369</accession>
<dbReference type="EC" id="3.5.3.23" evidence="3"/>
<dbReference type="Pfam" id="PF04996">
    <property type="entry name" value="AstB"/>
    <property type="match status" value="1"/>
</dbReference>
<dbReference type="RefSeq" id="WP_021232064.1">
    <property type="nucleotide sequence ID" value="NZ_ATHL01000001.1"/>
</dbReference>
<protein>
    <recommendedName>
        <fullName evidence="3">N-succinylarginine dihydrolase</fullName>
        <ecNumber evidence="3">3.5.3.23</ecNumber>
    </recommendedName>
</protein>
<dbReference type="GO" id="GO:0019544">
    <property type="term" value="P:L-arginine catabolic process to L-glutamate"/>
    <property type="evidence" value="ECO:0007669"/>
    <property type="project" value="UniProtKB-UniRule"/>
</dbReference>
<dbReference type="InterPro" id="IPR007079">
    <property type="entry name" value="SuccinylArg_d-Hdrlase_AstB"/>
</dbReference>
<organism evidence="4 5">
    <name type="scientific">Novosphingobium lindaniclasticum LE124</name>
    <dbReference type="NCBI Taxonomy" id="1096930"/>
    <lineage>
        <taxon>Bacteria</taxon>
        <taxon>Pseudomonadati</taxon>
        <taxon>Pseudomonadota</taxon>
        <taxon>Alphaproteobacteria</taxon>
        <taxon>Sphingomonadales</taxon>
        <taxon>Sphingomonadaceae</taxon>
        <taxon>Novosphingobium</taxon>
    </lineage>
</organism>
<dbReference type="PANTHER" id="PTHR30420">
    <property type="entry name" value="N-SUCCINYLARGININE DIHYDROLASE"/>
    <property type="match status" value="1"/>
</dbReference>
<evidence type="ECO:0000256" key="1">
    <source>
        <dbReference type="ARBA" id="ARBA00022503"/>
    </source>
</evidence>
<gene>
    <name evidence="3" type="primary">astB</name>
    <name evidence="4" type="ORF">L284_00305</name>
</gene>
<comment type="similarity">
    <text evidence="3">Belongs to the succinylarginine dihydrolase family.</text>
</comment>
<comment type="pathway">
    <text evidence="3">Amino-acid degradation; L-arginine degradation via AST pathway; L-glutamate and succinate from L-arginine: step 2/5.</text>
</comment>
<evidence type="ECO:0000256" key="2">
    <source>
        <dbReference type="ARBA" id="ARBA00022801"/>
    </source>
</evidence>
<dbReference type="AlphaFoldDB" id="T0I369"/>
<keyword evidence="5" id="KW-1185">Reference proteome</keyword>
<dbReference type="PATRIC" id="fig|1096930.3.peg.62"/>
<comment type="subunit">
    <text evidence="3">Homodimer.</text>
</comment>
<dbReference type="PANTHER" id="PTHR30420:SF2">
    <property type="entry name" value="N-SUCCINYLARGININE DIHYDROLASE"/>
    <property type="match status" value="1"/>
</dbReference>
<dbReference type="EMBL" id="ATHL01000001">
    <property type="protein sequence ID" value="EQB19762.1"/>
    <property type="molecule type" value="Genomic_DNA"/>
</dbReference>
<dbReference type="eggNOG" id="COG3724">
    <property type="taxonomic scope" value="Bacteria"/>
</dbReference>
<dbReference type="Proteomes" id="UP000015527">
    <property type="component" value="Unassembled WGS sequence"/>
</dbReference>
<evidence type="ECO:0000313" key="4">
    <source>
        <dbReference type="EMBL" id="EQB19762.1"/>
    </source>
</evidence>
<name>T0I369_9SPHN</name>
<feature type="binding site" evidence="3">
    <location>
        <begin position="136"/>
        <end position="137"/>
    </location>
    <ligand>
        <name>substrate</name>
    </ligand>
</feature>
<dbReference type="NCBIfam" id="NF009789">
    <property type="entry name" value="PRK13281.1"/>
    <property type="match status" value="1"/>
</dbReference>
<feature type="binding site" evidence="3">
    <location>
        <begin position="18"/>
        <end position="27"/>
    </location>
    <ligand>
        <name>substrate</name>
    </ligand>
</feature>
<comment type="caution">
    <text evidence="4">The sequence shown here is derived from an EMBL/GenBank/DDBJ whole genome shotgun (WGS) entry which is preliminary data.</text>
</comment>
<sequence>MVREINFDGLIGPSHNYAGLSLGNIASASNAGATSAPRAAALQGLGKMRTMLALGLPQGILLPHDRPNAEWLRKLGFSGSDDAVLRAAWEREPALLRNAFSASAMWTANAATVSPAPDTSDGRCHFTVANLSTMLHRSIEQDQTFRQLRLAFADERHFAVHPALPGGLGDEGAANSMRLGQSHQAPGLEVFVHGERPVRGSAGQVFPARQHRSASAAVARSHGLASGDHLLAAQSEIAIAAGAFHNDVVAVANENVLFAHEQAFADREAVYRSVSERVPGAVIIEAPADRISLDLAIRTYLFNSQLVTLPAGGMALILPREAREEPAVWTWLEEVREGDNPVSRLEVVDVRESMRNGGGPACLRLRVAVSPEAEAAIDRRFLLDEGLCDRIEAVIEQEWPEHIAPDDLGEPDLWHRCRAARAALLTALGFVEGEL</sequence>
<proteinExistence type="inferred from homology"/>
<feature type="binding site" evidence="3">
    <location>
        <position position="109"/>
    </location>
    <ligand>
        <name>substrate</name>
    </ligand>
</feature>
<dbReference type="OrthoDB" id="248552at2"/>
<feature type="active site" evidence="3">
    <location>
        <position position="171"/>
    </location>
</feature>
<keyword evidence="1 3" id="KW-0056">Arginine metabolism</keyword>
<dbReference type="HAMAP" id="MF_01172">
    <property type="entry name" value="AstB"/>
    <property type="match status" value="1"/>
</dbReference>
<dbReference type="GO" id="GO:0009015">
    <property type="term" value="F:N-succinylarginine dihydrolase activity"/>
    <property type="evidence" value="ECO:0007669"/>
    <property type="project" value="UniProtKB-UniRule"/>
</dbReference>
<evidence type="ECO:0000256" key="3">
    <source>
        <dbReference type="HAMAP-Rule" id="MF_01172"/>
    </source>
</evidence>
<feature type="binding site" evidence="3">
    <location>
        <position position="247"/>
    </location>
    <ligand>
        <name>substrate</name>
    </ligand>
</feature>
<evidence type="ECO:0000313" key="5">
    <source>
        <dbReference type="Proteomes" id="UP000015527"/>
    </source>
</evidence>
<feature type="active site" evidence="3">
    <location>
        <position position="245"/>
    </location>
</feature>
<dbReference type="SUPFAM" id="SSF55909">
    <property type="entry name" value="Pentein"/>
    <property type="match status" value="1"/>
</dbReference>
<keyword evidence="2 3" id="KW-0378">Hydrolase</keyword>
<feature type="binding site" evidence="3">
    <location>
        <position position="209"/>
    </location>
    <ligand>
        <name>substrate</name>
    </ligand>
</feature>
<feature type="binding site" evidence="3">
    <location>
        <position position="356"/>
    </location>
    <ligand>
        <name>substrate</name>
    </ligand>
</feature>
<comment type="catalytic activity">
    <reaction evidence="3">
        <text>N(2)-succinyl-L-arginine + 2 H2O + 2 H(+) = N(2)-succinyl-L-ornithine + 2 NH4(+) + CO2</text>
        <dbReference type="Rhea" id="RHEA:19533"/>
        <dbReference type="ChEBI" id="CHEBI:15377"/>
        <dbReference type="ChEBI" id="CHEBI:15378"/>
        <dbReference type="ChEBI" id="CHEBI:16526"/>
        <dbReference type="ChEBI" id="CHEBI:28938"/>
        <dbReference type="ChEBI" id="CHEBI:58241"/>
        <dbReference type="ChEBI" id="CHEBI:58514"/>
        <dbReference type="EC" id="3.5.3.23"/>
    </reaction>
</comment>
<dbReference type="GO" id="GO:0019545">
    <property type="term" value="P:L-arginine catabolic process to succinate"/>
    <property type="evidence" value="ECO:0007669"/>
    <property type="project" value="UniProtKB-UniRule"/>
</dbReference>